<organism evidence="4 5">
    <name type="scientific">Candidatus Methanoperedens nitratireducens</name>
    <dbReference type="NCBI Taxonomy" id="1392998"/>
    <lineage>
        <taxon>Archaea</taxon>
        <taxon>Methanobacteriati</taxon>
        <taxon>Methanobacteriota</taxon>
        <taxon>Stenosarchaea group</taxon>
        <taxon>Methanomicrobia</taxon>
        <taxon>Methanosarcinales</taxon>
        <taxon>ANME-2 cluster</taxon>
        <taxon>Candidatus Methanoperedentaceae</taxon>
        <taxon>Candidatus Methanoperedens</taxon>
    </lineage>
</organism>
<sequence>MERPVNSFKCYMVSWDEAYQLAKSLANKIKRSGFKPDMVIGVARGGFVPARIVCDILLQKDLTSIRVEHWGIASKLGNAKIKYPLPEEADIAGKRILIVDDVADSGGTYAAILDYMKGKAPAEIRTASLHYKTCSSFIPDYWGEKQDSWQWIIYPWAVYEDVAGFIGKLLVQPMTQNDIRKALHHTFDIKIQGKELLEILDEMHLDGELKKTGNNRKVFWEYAGIKYGR</sequence>
<accession>A0A284VQ38</accession>
<evidence type="ECO:0000259" key="3">
    <source>
        <dbReference type="Pfam" id="PF00156"/>
    </source>
</evidence>
<protein>
    <submittedName>
        <fullName evidence="4">Xanthine-guanine phosphoribosyltransferase</fullName>
    </submittedName>
</protein>
<gene>
    <name evidence="4" type="primary">gptA</name>
    <name evidence="4" type="ORF">MNV_330040</name>
</gene>
<dbReference type="Gene3D" id="3.40.50.2020">
    <property type="match status" value="1"/>
</dbReference>
<dbReference type="GO" id="GO:0016757">
    <property type="term" value="F:glycosyltransferase activity"/>
    <property type="evidence" value="ECO:0007669"/>
    <property type="project" value="UniProtKB-KW"/>
</dbReference>
<dbReference type="AlphaFoldDB" id="A0A284VQ38"/>
<name>A0A284VQ38_9EURY</name>
<evidence type="ECO:0000313" key="4">
    <source>
        <dbReference type="EMBL" id="SNQ61372.1"/>
    </source>
</evidence>
<dbReference type="OrthoDB" id="4952at2157"/>
<keyword evidence="1 4" id="KW-0328">Glycosyltransferase</keyword>
<proteinExistence type="predicted"/>
<dbReference type="SUPFAM" id="SSF53271">
    <property type="entry name" value="PRTase-like"/>
    <property type="match status" value="1"/>
</dbReference>
<evidence type="ECO:0000256" key="2">
    <source>
        <dbReference type="ARBA" id="ARBA00022679"/>
    </source>
</evidence>
<dbReference type="Proteomes" id="UP000218615">
    <property type="component" value="Unassembled WGS sequence"/>
</dbReference>
<dbReference type="RefSeq" id="WP_096206067.1">
    <property type="nucleotide sequence ID" value="NZ_FZMP01000178.1"/>
</dbReference>
<dbReference type="PANTHER" id="PTHR43363:SF3">
    <property type="entry name" value="XANTHINE-GUANINE PHOSPHORIBOSYLTRANSFERASE"/>
    <property type="match status" value="1"/>
</dbReference>
<dbReference type="InterPro" id="IPR029057">
    <property type="entry name" value="PRTase-like"/>
</dbReference>
<keyword evidence="5" id="KW-1185">Reference proteome</keyword>
<keyword evidence="2 4" id="KW-0808">Transferase</keyword>
<dbReference type="Pfam" id="PF00156">
    <property type="entry name" value="Pribosyltran"/>
    <property type="match status" value="1"/>
</dbReference>
<dbReference type="CDD" id="cd06223">
    <property type="entry name" value="PRTases_typeI"/>
    <property type="match status" value="1"/>
</dbReference>
<feature type="domain" description="Phosphoribosyltransferase" evidence="3">
    <location>
        <begin position="17"/>
        <end position="155"/>
    </location>
</feature>
<reference evidence="5" key="1">
    <citation type="submission" date="2017-06" db="EMBL/GenBank/DDBJ databases">
        <authorList>
            <person name="Cremers G."/>
        </authorList>
    </citation>
    <scope>NUCLEOTIDE SEQUENCE [LARGE SCALE GENOMIC DNA]</scope>
</reference>
<dbReference type="InterPro" id="IPR000836">
    <property type="entry name" value="PRTase_dom"/>
</dbReference>
<dbReference type="EMBL" id="FZMP01000178">
    <property type="protein sequence ID" value="SNQ61372.1"/>
    <property type="molecule type" value="Genomic_DNA"/>
</dbReference>
<dbReference type="PANTHER" id="PTHR43363">
    <property type="entry name" value="HYPOXANTHINE PHOSPHORIBOSYLTRANSFERASE"/>
    <property type="match status" value="1"/>
</dbReference>
<evidence type="ECO:0000256" key="1">
    <source>
        <dbReference type="ARBA" id="ARBA00022676"/>
    </source>
</evidence>
<evidence type="ECO:0000313" key="5">
    <source>
        <dbReference type="Proteomes" id="UP000218615"/>
    </source>
</evidence>